<comment type="subcellular location">
    <subcellularLocation>
        <location evidence="1">Membrane</location>
        <topology evidence="1">Multi-pass membrane protein</topology>
    </subcellularLocation>
</comment>
<keyword evidence="7" id="KW-1185">Reference proteome</keyword>
<feature type="transmembrane region" description="Helical" evidence="6">
    <location>
        <begin position="308"/>
        <end position="328"/>
    </location>
</feature>
<keyword evidence="5 6" id="KW-0472">Membrane</keyword>
<dbReference type="AlphaFoldDB" id="A0A1I8FY79"/>
<comment type="similarity">
    <text evidence="2">Belongs to the unc-93 family.</text>
</comment>
<organism evidence="7 8">
    <name type="scientific">Macrostomum lignano</name>
    <dbReference type="NCBI Taxonomy" id="282301"/>
    <lineage>
        <taxon>Eukaryota</taxon>
        <taxon>Metazoa</taxon>
        <taxon>Spiralia</taxon>
        <taxon>Lophotrochozoa</taxon>
        <taxon>Platyhelminthes</taxon>
        <taxon>Rhabditophora</taxon>
        <taxon>Macrostomorpha</taxon>
        <taxon>Macrostomida</taxon>
        <taxon>Macrostomidae</taxon>
        <taxon>Macrostomum</taxon>
    </lineage>
</organism>
<dbReference type="InterPro" id="IPR010291">
    <property type="entry name" value="Ion_channel_UNC-93"/>
</dbReference>
<feature type="transmembrane region" description="Helical" evidence="6">
    <location>
        <begin position="334"/>
        <end position="351"/>
    </location>
</feature>
<dbReference type="Pfam" id="PF05978">
    <property type="entry name" value="UNC-93"/>
    <property type="match status" value="1"/>
</dbReference>
<dbReference type="PANTHER" id="PTHR19444">
    <property type="entry name" value="UNC-93 RELATED"/>
    <property type="match status" value="1"/>
</dbReference>
<feature type="transmembrane region" description="Helical" evidence="6">
    <location>
        <begin position="283"/>
        <end position="301"/>
    </location>
</feature>
<feature type="transmembrane region" description="Helical" evidence="6">
    <location>
        <begin position="26"/>
        <end position="43"/>
    </location>
</feature>
<keyword evidence="3 6" id="KW-0812">Transmembrane</keyword>
<feature type="transmembrane region" description="Helical" evidence="6">
    <location>
        <begin position="397"/>
        <end position="417"/>
    </location>
</feature>
<evidence type="ECO:0000313" key="7">
    <source>
        <dbReference type="Proteomes" id="UP000095280"/>
    </source>
</evidence>
<feature type="transmembrane region" description="Helical" evidence="6">
    <location>
        <begin position="111"/>
        <end position="134"/>
    </location>
</feature>
<evidence type="ECO:0000256" key="4">
    <source>
        <dbReference type="ARBA" id="ARBA00022989"/>
    </source>
</evidence>
<evidence type="ECO:0000256" key="2">
    <source>
        <dbReference type="ARBA" id="ARBA00009172"/>
    </source>
</evidence>
<feature type="transmembrane region" description="Helical" evidence="6">
    <location>
        <begin position="55"/>
        <end position="76"/>
    </location>
</feature>
<dbReference type="PANTHER" id="PTHR19444:SF13">
    <property type="entry name" value="PROTEIN UNC-93 HOMOLOG A"/>
    <property type="match status" value="1"/>
</dbReference>
<sequence>MEATEKASLETDEQPAMSRGRSVKNLLAVGLSFVLMFTSYQGLSAIQSSFNSSGGLGVAGLAVTYASVVASSLALAPLVIGRLGPKRTMAACLCAYLLYLAANLYPHWGTIIPASVLLGVSSAPLWAAMSVYVVRLAGEYARAGGHDGGGDGTEGRQRSAVSVFFGVFFTMFASSNIWGNLISYLALSDWQQHPASALGSAVSNLSCGHRFCSAGNADGDGGGVERPPEYKAERRRVTLAQLRGNILAMLRHMADWRQLLLLCLTVNGFVACSSGIGAVGRVMMCYGAGHVLGVLFGLVAGRLGKLPVLLAAGCCQIGLEVAGLLWQVEAEPVAYFYCYAFAWGCVDTVWNSQMNAIYGEYFSDRTDAAFSAYRFFESLGYILGFSYNKLLCINQKLGVMLAAVSAGCLMLVASAAVDRRARRMRVGGQL</sequence>
<protein>
    <submittedName>
        <fullName evidence="8">UNC93-like protein</fullName>
    </submittedName>
</protein>
<evidence type="ECO:0000256" key="1">
    <source>
        <dbReference type="ARBA" id="ARBA00004141"/>
    </source>
</evidence>
<evidence type="ECO:0000256" key="3">
    <source>
        <dbReference type="ARBA" id="ARBA00022692"/>
    </source>
</evidence>
<feature type="transmembrane region" description="Helical" evidence="6">
    <location>
        <begin position="88"/>
        <end position="105"/>
    </location>
</feature>
<feature type="transmembrane region" description="Helical" evidence="6">
    <location>
        <begin position="372"/>
        <end position="391"/>
    </location>
</feature>
<dbReference type="GO" id="GO:0016020">
    <property type="term" value="C:membrane"/>
    <property type="evidence" value="ECO:0007669"/>
    <property type="project" value="UniProtKB-SubCell"/>
</dbReference>
<reference evidence="8" key="1">
    <citation type="submission" date="2016-11" db="UniProtKB">
        <authorList>
            <consortium name="WormBaseParasite"/>
        </authorList>
    </citation>
    <scope>IDENTIFICATION</scope>
</reference>
<dbReference type="SUPFAM" id="SSF103473">
    <property type="entry name" value="MFS general substrate transporter"/>
    <property type="match status" value="1"/>
</dbReference>
<evidence type="ECO:0000256" key="5">
    <source>
        <dbReference type="ARBA" id="ARBA00023136"/>
    </source>
</evidence>
<dbReference type="WBParaSite" id="maker-uti_cns_0000285-snap-gene-1.24-mRNA-1">
    <property type="protein sequence ID" value="maker-uti_cns_0000285-snap-gene-1.24-mRNA-1"/>
    <property type="gene ID" value="maker-uti_cns_0000285-snap-gene-1.24"/>
</dbReference>
<proteinExistence type="inferred from homology"/>
<dbReference type="Proteomes" id="UP000095280">
    <property type="component" value="Unplaced"/>
</dbReference>
<dbReference type="InterPro" id="IPR036259">
    <property type="entry name" value="MFS_trans_sf"/>
</dbReference>
<evidence type="ECO:0000256" key="6">
    <source>
        <dbReference type="SAM" id="Phobius"/>
    </source>
</evidence>
<name>A0A1I8FY79_9PLAT</name>
<dbReference type="InterPro" id="IPR051951">
    <property type="entry name" value="UNC-93_regulatory"/>
</dbReference>
<keyword evidence="4 6" id="KW-1133">Transmembrane helix</keyword>
<evidence type="ECO:0000313" key="8">
    <source>
        <dbReference type="WBParaSite" id="maker-uti_cns_0000285-snap-gene-1.24-mRNA-1"/>
    </source>
</evidence>
<accession>A0A1I8FY79</accession>